<sequence length="48" mass="5492">MSICGNFDLSFPMFFADSNGLNIYEDIARKCGLNIRDTKIIADKYKIE</sequence>
<accession>R1AYQ7</accession>
<evidence type="ECO:0000313" key="1">
    <source>
        <dbReference type="EMBL" id="EOD01847.1"/>
    </source>
</evidence>
<dbReference type="AlphaFoldDB" id="R1AYQ7"/>
<name>R1AYQ7_9FIRM</name>
<dbReference type="Proteomes" id="UP000013378">
    <property type="component" value="Unassembled WGS sequence"/>
</dbReference>
<organism evidence="1 2">
    <name type="scientific">Caldisalinibacter kiritimatiensis</name>
    <dbReference type="NCBI Taxonomy" id="1304284"/>
    <lineage>
        <taxon>Bacteria</taxon>
        <taxon>Bacillati</taxon>
        <taxon>Bacillota</taxon>
        <taxon>Tissierellia</taxon>
        <taxon>Tissierellales</taxon>
        <taxon>Thermohalobacteraceae</taxon>
        <taxon>Caldisalinibacter</taxon>
    </lineage>
</organism>
<protein>
    <submittedName>
        <fullName evidence="1">Uncharacterized protein</fullName>
    </submittedName>
</protein>
<comment type="caution">
    <text evidence="1">The sequence shown here is derived from an EMBL/GenBank/DDBJ whole genome shotgun (WGS) entry which is preliminary data.</text>
</comment>
<dbReference type="EMBL" id="ARZA01000010">
    <property type="protein sequence ID" value="EOD01847.1"/>
    <property type="molecule type" value="Genomic_DNA"/>
</dbReference>
<gene>
    <name evidence="1" type="ORF">L21TH_0070</name>
</gene>
<keyword evidence="2" id="KW-1185">Reference proteome</keyword>
<proteinExistence type="predicted"/>
<reference evidence="1 2" key="1">
    <citation type="journal article" date="2015" name="Geomicrobiol. J.">
        <title>Caldisalinibacter kiritimatiensis gen. nov., sp. nov., a moderately thermohalophilic thiosulfate-reducing bacterium from a hypersaline microbial mat.</title>
        <authorList>
            <person name="Ben Hania W."/>
            <person name="Joseph M."/>
            <person name="Fiebig A."/>
            <person name="Bunk B."/>
            <person name="Klenk H.-P."/>
            <person name="Fardeau M.-L."/>
            <person name="Spring S."/>
        </authorList>
    </citation>
    <scope>NUCLEOTIDE SEQUENCE [LARGE SCALE GENOMIC DNA]</scope>
    <source>
        <strain evidence="1 2">L21-TH-D2</strain>
    </source>
</reference>
<evidence type="ECO:0000313" key="2">
    <source>
        <dbReference type="Proteomes" id="UP000013378"/>
    </source>
</evidence>